<dbReference type="Pfam" id="PF08666">
    <property type="entry name" value="SAF"/>
    <property type="match status" value="1"/>
</dbReference>
<dbReference type="PROSITE" id="PS51257">
    <property type="entry name" value="PROKAR_LIPOPROTEIN"/>
    <property type="match status" value="1"/>
</dbReference>
<feature type="region of interest" description="Disordered" evidence="1">
    <location>
        <begin position="325"/>
        <end position="442"/>
    </location>
</feature>
<dbReference type="RefSeq" id="WP_194537955.1">
    <property type="nucleotide sequence ID" value="NZ_JACEFB010000006.1"/>
</dbReference>
<dbReference type="AlphaFoldDB" id="A0A7V9ABS0"/>
<feature type="domain" description="SAF" evidence="2">
    <location>
        <begin position="35"/>
        <end position="102"/>
    </location>
</feature>
<feature type="domain" description="SAF" evidence="2">
    <location>
        <begin position="264"/>
        <end position="330"/>
    </location>
</feature>
<gene>
    <name evidence="3" type="primary">cpaB</name>
    <name evidence="3" type="ORF">H0921_10155</name>
</gene>
<evidence type="ECO:0000259" key="2">
    <source>
        <dbReference type="SMART" id="SM00858"/>
    </source>
</evidence>
<dbReference type="CDD" id="cd11614">
    <property type="entry name" value="SAF_CpaB_FlgA_like"/>
    <property type="match status" value="2"/>
</dbReference>
<evidence type="ECO:0000256" key="1">
    <source>
        <dbReference type="SAM" id="MobiDB-lite"/>
    </source>
</evidence>
<dbReference type="Gene3D" id="3.90.1210.10">
    <property type="entry name" value="Antifreeze-like/N-acetylneuraminic acid synthase C-terminal domain"/>
    <property type="match status" value="1"/>
</dbReference>
<dbReference type="Pfam" id="PF16976">
    <property type="entry name" value="RcpC"/>
    <property type="match status" value="1"/>
</dbReference>
<proteinExistence type="predicted"/>
<dbReference type="SMART" id="SM00858">
    <property type="entry name" value="SAF"/>
    <property type="match status" value="2"/>
</dbReference>
<dbReference type="NCBIfam" id="TIGR03177">
    <property type="entry name" value="pilus_cpaB"/>
    <property type="match status" value="1"/>
</dbReference>
<feature type="compositionally biased region" description="Basic and acidic residues" evidence="1">
    <location>
        <begin position="385"/>
        <end position="404"/>
    </location>
</feature>
<comment type="caution">
    <text evidence="3">The sequence shown here is derived from an EMBL/GenBank/DDBJ whole genome shotgun (WGS) entry which is preliminary data.</text>
</comment>
<evidence type="ECO:0000313" key="3">
    <source>
        <dbReference type="EMBL" id="MBA2226521.1"/>
    </source>
</evidence>
<name>A0A7V9ABS0_9BACT</name>
<feature type="compositionally biased region" description="Polar residues" evidence="1">
    <location>
        <begin position="405"/>
        <end position="414"/>
    </location>
</feature>
<sequence length="442" mass="47685">MAQRNLLLMVVAVGCGLGAAFLTTRISAKPKIEQIEVYVAAKNLPVGTVLSKEELQKNLVAKKAVPKDALPPTVVLKEEDLLDRRLTRSIQAGEFITSNALTKGSVITLPDGMDMVTLPVNTTAAVAGFVGPGTRVDVLATYRQGNRLEAFPLLVDMLVLAVDTHASYESTPNKGGGAFTNVSSVSFAVTQEQALILKMAEHAGCHLSLLLRNPNKKEEEAYDLEQVKKRLRALILPSRVEEPSSSGDSSAPTPPASSPPVETVKVWVATDEIPAGTLLTKELLKEKFIEKEIPKEFASGAISDPSAAIGQLALKTMVTRNQWLAEGMLGPPPPKPAPRDEFQPPKTEVAGPTKPPSTQPEPKQPAAPPRRPIREIAVHTANRTEIYRYEEVRPGEWRLKEKVTPEQNNPSSAGDTHEQPKEGSSPNTQPKPDDKAGGSKVE</sequence>
<reference evidence="3 4" key="1">
    <citation type="submission" date="2020-07" db="EMBL/GenBank/DDBJ databases">
        <title>Thermogemmata thermophila gen. nov., sp. nov., a novel moderate thermophilic planctomycete from a Kamchatka hot spring.</title>
        <authorList>
            <person name="Elcheninov A.G."/>
            <person name="Podosokorskaya O.A."/>
            <person name="Kovaleva O.L."/>
            <person name="Novikov A."/>
            <person name="Bonch-Osmolovskaya E.A."/>
            <person name="Toshchakov S.V."/>
            <person name="Kublanov I.V."/>
        </authorList>
    </citation>
    <scope>NUCLEOTIDE SEQUENCE [LARGE SCALE GENOMIC DNA]</scope>
    <source>
        <strain evidence="3 4">2918</strain>
    </source>
</reference>
<dbReference type="EMBL" id="JACEFB010000006">
    <property type="protein sequence ID" value="MBA2226521.1"/>
    <property type="molecule type" value="Genomic_DNA"/>
</dbReference>
<accession>A0A7V9ABS0</accession>
<evidence type="ECO:0000313" key="4">
    <source>
        <dbReference type="Proteomes" id="UP000542342"/>
    </source>
</evidence>
<dbReference type="Proteomes" id="UP000542342">
    <property type="component" value="Unassembled WGS sequence"/>
</dbReference>
<keyword evidence="4" id="KW-1185">Reference proteome</keyword>
<feature type="region of interest" description="Disordered" evidence="1">
    <location>
        <begin position="239"/>
        <end position="260"/>
    </location>
</feature>
<dbReference type="InterPro" id="IPR017592">
    <property type="entry name" value="Pilus_assmbl_Flp-typ_CpaB"/>
</dbReference>
<organism evidence="3 4">
    <name type="scientific">Thermogemmata fonticola</name>
    <dbReference type="NCBI Taxonomy" id="2755323"/>
    <lineage>
        <taxon>Bacteria</taxon>
        <taxon>Pseudomonadati</taxon>
        <taxon>Planctomycetota</taxon>
        <taxon>Planctomycetia</taxon>
        <taxon>Gemmatales</taxon>
        <taxon>Gemmataceae</taxon>
        <taxon>Thermogemmata</taxon>
    </lineage>
</organism>
<dbReference type="InterPro" id="IPR031571">
    <property type="entry name" value="RcpC_dom"/>
</dbReference>
<dbReference type="InterPro" id="IPR013974">
    <property type="entry name" value="SAF"/>
</dbReference>
<feature type="compositionally biased region" description="Basic and acidic residues" evidence="1">
    <location>
        <begin position="431"/>
        <end position="442"/>
    </location>
</feature>
<feature type="compositionally biased region" description="Pro residues" evidence="1">
    <location>
        <begin position="353"/>
        <end position="370"/>
    </location>
</feature>
<protein>
    <submittedName>
        <fullName evidence="3">Flp pilus assembly protein CpaB</fullName>
    </submittedName>
</protein>